<comment type="caution">
    <text evidence="1">The sequence shown here is derived from an EMBL/GenBank/DDBJ whole genome shotgun (WGS) entry which is preliminary data.</text>
</comment>
<evidence type="ECO:0008006" key="3">
    <source>
        <dbReference type="Google" id="ProtNLM"/>
    </source>
</evidence>
<keyword evidence="2" id="KW-1185">Reference proteome</keyword>
<organism evidence="1 2">
    <name type="scientific">Belliella alkalica</name>
    <dbReference type="NCBI Taxonomy" id="1730871"/>
    <lineage>
        <taxon>Bacteria</taxon>
        <taxon>Pseudomonadati</taxon>
        <taxon>Bacteroidota</taxon>
        <taxon>Cytophagia</taxon>
        <taxon>Cytophagales</taxon>
        <taxon>Cyclobacteriaceae</taxon>
        <taxon>Belliella</taxon>
    </lineage>
</organism>
<evidence type="ECO:0000313" key="1">
    <source>
        <dbReference type="EMBL" id="MCH7415704.1"/>
    </source>
</evidence>
<proteinExistence type="predicted"/>
<accession>A0ABS9VHQ9</accession>
<gene>
    <name evidence="1" type="ORF">MM213_19545</name>
</gene>
<reference evidence="1" key="1">
    <citation type="submission" date="2022-03" db="EMBL/GenBank/DDBJ databases">
        <title>De novo assembled genomes of Belliella spp. (Cyclobacteriaceae) strains.</title>
        <authorList>
            <person name="Szabo A."/>
            <person name="Korponai K."/>
            <person name="Felfoldi T."/>
        </authorList>
    </citation>
    <scope>NUCLEOTIDE SEQUENCE</scope>
    <source>
        <strain evidence="1">DSM 111903</strain>
    </source>
</reference>
<name>A0ABS9VHQ9_9BACT</name>
<dbReference type="EMBL" id="JAKZGO010000028">
    <property type="protein sequence ID" value="MCH7415704.1"/>
    <property type="molecule type" value="Genomic_DNA"/>
</dbReference>
<dbReference type="Proteomes" id="UP001165430">
    <property type="component" value="Unassembled WGS sequence"/>
</dbReference>
<dbReference type="RefSeq" id="WP_241414572.1">
    <property type="nucleotide sequence ID" value="NZ_JAKZGO010000028.1"/>
</dbReference>
<sequence length="93" mass="10315">MNRLTKATYSNNAPGNTMNFNVPAITYDLNGNIKTLHRRGNHNDTPNQLIDNLTYTYAKGNQLSKVTDASGVDSGFKDGVNVADEYLYDLNED</sequence>
<protein>
    <recommendedName>
        <fullName evidence="3">YD repeat-containing protein</fullName>
    </recommendedName>
</protein>
<evidence type="ECO:0000313" key="2">
    <source>
        <dbReference type="Proteomes" id="UP001165430"/>
    </source>
</evidence>